<name>A0A0N4VAN8_ENTVE</name>
<dbReference type="WBParaSite" id="EVEC_0000755301-mRNA-1">
    <property type="protein sequence ID" value="EVEC_0000755301-mRNA-1"/>
    <property type="gene ID" value="EVEC_0000755301"/>
</dbReference>
<protein>
    <submittedName>
        <fullName evidence="4">CHK domain-containing protein</fullName>
    </submittedName>
</protein>
<dbReference type="SUPFAM" id="SSF56112">
    <property type="entry name" value="Protein kinase-like (PK-like)"/>
    <property type="match status" value="1"/>
</dbReference>
<evidence type="ECO:0000313" key="2">
    <source>
        <dbReference type="EMBL" id="VDD92304.1"/>
    </source>
</evidence>
<dbReference type="SMART" id="SM00587">
    <property type="entry name" value="CHK"/>
    <property type="match status" value="1"/>
</dbReference>
<evidence type="ECO:0000313" key="3">
    <source>
        <dbReference type="Proteomes" id="UP000274131"/>
    </source>
</evidence>
<dbReference type="EMBL" id="UXUI01008758">
    <property type="protein sequence ID" value="VDD92304.1"/>
    <property type="molecule type" value="Genomic_DNA"/>
</dbReference>
<dbReference type="Pfam" id="PF07914">
    <property type="entry name" value="DUF1679"/>
    <property type="match status" value="1"/>
</dbReference>
<sequence length="360" mass="41237">MTAETQTSKGPIFATAVTVEVVEEKLKKYFKTDSEFGPNFRIARVGVGQGFMSVVARIWPDWKPENKNLPKTFIAKISSLATAGQVMNDKRYIEKGANFEDASSMLDRMEESLTRAHNSEVDFYNAAKQYNFQIKIPKVYFAEPYSENCKQGYFLMEDLGEDSFVIHQYQRTTIEEAKQVVKQMAVLHSYSLQYPELVGLGKLAFHNLMKEMDDFREMLTSNIEVFKKSPNARVKTACKELSKELNNILDAQFLSTLNEECGLPSILAHGDLWTSNIMWKNEGNSRKLAGIIDWQLKKSMFRSLPFSMIIIVTVFGPLSAVQIEEKYPNKKEEYMKNCEESVLGIVEDVLYYHKLNSQNP</sequence>
<dbReference type="AlphaFoldDB" id="A0A0N4VAN8"/>
<gene>
    <name evidence="2" type="ORF">EVEC_LOCUS7055</name>
</gene>
<dbReference type="InterPro" id="IPR011009">
    <property type="entry name" value="Kinase-like_dom_sf"/>
</dbReference>
<dbReference type="InterPro" id="IPR015897">
    <property type="entry name" value="CHK_kinase-like"/>
</dbReference>
<dbReference type="Gene3D" id="3.90.1200.10">
    <property type="match status" value="1"/>
</dbReference>
<organism evidence="4">
    <name type="scientific">Enterobius vermicularis</name>
    <name type="common">Human pinworm</name>
    <dbReference type="NCBI Taxonomy" id="51028"/>
    <lineage>
        <taxon>Eukaryota</taxon>
        <taxon>Metazoa</taxon>
        <taxon>Ecdysozoa</taxon>
        <taxon>Nematoda</taxon>
        <taxon>Chromadorea</taxon>
        <taxon>Rhabditida</taxon>
        <taxon>Spirurina</taxon>
        <taxon>Oxyuridomorpha</taxon>
        <taxon>Oxyuroidea</taxon>
        <taxon>Oxyuridae</taxon>
        <taxon>Enterobius</taxon>
    </lineage>
</organism>
<keyword evidence="3" id="KW-1185">Reference proteome</keyword>
<feature type="domain" description="CHK kinase-like" evidence="1">
    <location>
        <begin position="154"/>
        <end position="341"/>
    </location>
</feature>
<dbReference type="Proteomes" id="UP000274131">
    <property type="component" value="Unassembled WGS sequence"/>
</dbReference>
<proteinExistence type="predicted"/>
<dbReference type="PANTHER" id="PTHR23020:SF8">
    <property type="entry name" value="CHK KINASE-LIKE DOMAIN-CONTAINING PROTEIN"/>
    <property type="match status" value="1"/>
</dbReference>
<dbReference type="PANTHER" id="PTHR23020">
    <property type="entry name" value="UNCHARACTERIZED NUCLEAR HORMONE RECEPTOR-RELATED"/>
    <property type="match status" value="1"/>
</dbReference>
<reference evidence="4" key="1">
    <citation type="submission" date="2017-02" db="UniProtKB">
        <authorList>
            <consortium name="WormBaseParasite"/>
        </authorList>
    </citation>
    <scope>IDENTIFICATION</scope>
</reference>
<dbReference type="InterPro" id="IPR012877">
    <property type="entry name" value="Dhs-27"/>
</dbReference>
<evidence type="ECO:0000259" key="1">
    <source>
        <dbReference type="SMART" id="SM00587"/>
    </source>
</evidence>
<reference evidence="2 3" key="2">
    <citation type="submission" date="2018-10" db="EMBL/GenBank/DDBJ databases">
        <authorList>
            <consortium name="Pathogen Informatics"/>
        </authorList>
    </citation>
    <scope>NUCLEOTIDE SEQUENCE [LARGE SCALE GENOMIC DNA]</scope>
</reference>
<evidence type="ECO:0000313" key="4">
    <source>
        <dbReference type="WBParaSite" id="EVEC_0000755301-mRNA-1"/>
    </source>
</evidence>
<accession>A0A0N4VAN8</accession>
<dbReference type="OrthoDB" id="8250698at2759"/>
<dbReference type="InterPro" id="IPR052961">
    <property type="entry name" value="Oxido-Kinase-like_Enzymes"/>
</dbReference>